<keyword evidence="3 5" id="KW-0694">RNA-binding</keyword>
<evidence type="ECO:0000313" key="12">
    <source>
        <dbReference type="Proteomes" id="UP000503330"/>
    </source>
</evidence>
<dbReference type="SMART" id="SM00363">
    <property type="entry name" value="S4"/>
    <property type="match status" value="1"/>
</dbReference>
<organism evidence="7 11">
    <name type="scientific">Clostridium innocuum</name>
    <dbReference type="NCBI Taxonomy" id="1522"/>
    <lineage>
        <taxon>Bacteria</taxon>
        <taxon>Bacillati</taxon>
        <taxon>Bacillota</taxon>
        <taxon>Clostridia</taxon>
        <taxon>Eubacteriales</taxon>
        <taxon>Clostridiaceae</taxon>
        <taxon>Clostridium</taxon>
    </lineage>
</organism>
<evidence type="ECO:0000256" key="5">
    <source>
        <dbReference type="HAMAP-Rule" id="MF_00871"/>
    </source>
</evidence>
<dbReference type="Proteomes" id="UP001203972">
    <property type="component" value="Unassembled WGS sequence"/>
</dbReference>
<dbReference type="EMBL" id="WWTN01000002">
    <property type="protein sequence ID" value="MZH54573.1"/>
    <property type="molecule type" value="Genomic_DNA"/>
</dbReference>
<dbReference type="Proteomes" id="UP000030008">
    <property type="component" value="Unassembled WGS sequence"/>
</dbReference>
<dbReference type="Proteomes" id="UP000503330">
    <property type="component" value="Chromosome"/>
</dbReference>
<sequence>MRLDKYLKTARILKRRTVSKELADQERVYVNGKIAKPSTDVKVGDTIKVIFGYRELTVNVTMIQKQANKNDASLMFEVVEEKLIKKEEVKDILAED</sequence>
<evidence type="ECO:0000313" key="11">
    <source>
        <dbReference type="Proteomes" id="UP000030008"/>
    </source>
</evidence>
<comment type="subunit">
    <text evidence="5">Associates with stalled 50S ribosomal subunits. Binds to RqcH, 23S rRNA and the P-site tRNA. Does not require RqcH for association with 50S subunits.</text>
</comment>
<dbReference type="CDD" id="cd00165">
    <property type="entry name" value="S4"/>
    <property type="match status" value="1"/>
</dbReference>
<dbReference type="GO" id="GO:0019843">
    <property type="term" value="F:rRNA binding"/>
    <property type="evidence" value="ECO:0007669"/>
    <property type="project" value="UniProtKB-UniRule"/>
</dbReference>
<keyword evidence="4 5" id="KW-0648">Protein biosynthesis</keyword>
<feature type="domain" description="RNA-binding S4" evidence="6">
    <location>
        <begin position="1"/>
        <end position="61"/>
    </location>
</feature>
<reference evidence="10 12" key="3">
    <citation type="submission" date="2020-02" db="EMBL/GenBank/DDBJ databases">
        <authorList>
            <person name="Kociolek L.K."/>
            <person name="Ozer E.A."/>
        </authorList>
    </citation>
    <scope>NUCLEOTIDE SEQUENCE [LARGE SCALE GENOMIC DNA]</scope>
    <source>
        <strain evidence="10 12">ATCC 14501</strain>
    </source>
</reference>
<dbReference type="GO" id="GO:0072344">
    <property type="term" value="P:rescue of stalled ribosome"/>
    <property type="evidence" value="ECO:0007669"/>
    <property type="project" value="UniProtKB-UniRule"/>
</dbReference>
<keyword evidence="2 5" id="KW-0699">rRNA-binding</keyword>
<dbReference type="GO" id="GO:0043023">
    <property type="term" value="F:ribosomal large subunit binding"/>
    <property type="evidence" value="ECO:0007669"/>
    <property type="project" value="UniProtKB-UniRule"/>
</dbReference>
<dbReference type="SUPFAM" id="SSF55174">
    <property type="entry name" value="Alpha-L RNA-binding motif"/>
    <property type="match status" value="1"/>
</dbReference>
<name>A0A099IBW6_CLOIN</name>
<evidence type="ECO:0000256" key="4">
    <source>
        <dbReference type="ARBA" id="ARBA00022917"/>
    </source>
</evidence>
<comment type="function">
    <text evidence="5">Key component of the ribosome quality control system (RQC), a ribosome-associated complex that mediates the extraction of incompletely synthesized nascent chains from stalled ribosomes and their subsequent degradation. RqcH recruits Ala-charged tRNA, and with RqcP directs the elongation of stalled nascent chains on 50S ribosomal subunits, leading to non-templated C-terminal alanine extensions (Ala tail). The Ala tail promotes nascent chain degradation. RqcP is associated with the translocation-like movement of the peptidyl-tRNA from the A-site into the P-site.</text>
</comment>
<dbReference type="EMBL" id="CP048838">
    <property type="protein sequence ID" value="QJA05091.1"/>
    <property type="molecule type" value="Genomic_DNA"/>
</dbReference>
<reference evidence="9" key="2">
    <citation type="journal article" date="2019" name="Nat. Med.">
        <title>A library of human gut bacterial isolates paired with longitudinal multiomics data enables mechanistic microbiome research.</title>
        <authorList>
            <person name="Poyet M."/>
            <person name="Groussin M."/>
            <person name="Gibbons S.M."/>
            <person name="Avila-Pacheco J."/>
            <person name="Jiang X."/>
            <person name="Kearney S.M."/>
            <person name="Perrotta A.R."/>
            <person name="Berdy B."/>
            <person name="Zhao S."/>
            <person name="Lieberman T.D."/>
            <person name="Swanson P.K."/>
            <person name="Smith M."/>
            <person name="Roesemann S."/>
            <person name="Alexander J.E."/>
            <person name="Rich S.A."/>
            <person name="Livny J."/>
            <person name="Vlamakis H."/>
            <person name="Clish C."/>
            <person name="Bullock K."/>
            <person name="Deik A."/>
            <person name="Scott J."/>
            <person name="Pierce K.A."/>
            <person name="Xavier R.J."/>
            <person name="Alm E.J."/>
        </authorList>
    </citation>
    <scope>NUCLEOTIDE SEQUENCE</scope>
    <source>
        <strain evidence="9">BIOML-A12</strain>
    </source>
</reference>
<dbReference type="GeneID" id="61928455"/>
<evidence type="ECO:0000313" key="9">
    <source>
        <dbReference type="EMBL" id="MZH54573.1"/>
    </source>
</evidence>
<dbReference type="RefSeq" id="WP_002606645.1">
    <property type="nucleotide sequence ID" value="NZ_AP025565.1"/>
</dbReference>
<evidence type="ECO:0000256" key="3">
    <source>
        <dbReference type="ARBA" id="ARBA00022884"/>
    </source>
</evidence>
<gene>
    <name evidence="5" type="primary">rqcP</name>
    <name evidence="7" type="ORF">CIAN88_04440</name>
    <name evidence="10" type="ORF">G4D54_22920</name>
    <name evidence="9" type="ORF">GT664_02115</name>
    <name evidence="8" type="ORF">MKC95_11315</name>
</gene>
<dbReference type="InterPro" id="IPR025490">
    <property type="entry name" value="RqcP"/>
</dbReference>
<evidence type="ECO:0000313" key="10">
    <source>
        <dbReference type="EMBL" id="QJA05091.1"/>
    </source>
</evidence>
<evidence type="ECO:0000259" key="6">
    <source>
        <dbReference type="SMART" id="SM00363"/>
    </source>
</evidence>
<evidence type="ECO:0000256" key="1">
    <source>
        <dbReference type="ARBA" id="ARBA00022555"/>
    </source>
</evidence>
<comment type="similarity">
    <text evidence="5">Belongs to the RqcP family.</text>
</comment>
<dbReference type="InterPro" id="IPR036986">
    <property type="entry name" value="S4_RNA-bd_sf"/>
</dbReference>
<accession>A0A099IBW6</accession>
<dbReference type="EMBL" id="JAKTMA010000018">
    <property type="protein sequence ID" value="MCR0233354.1"/>
    <property type="molecule type" value="Genomic_DNA"/>
</dbReference>
<protein>
    <recommendedName>
        <fullName evidence="5">RQC P-site tRNA stabilizing factor</fullName>
        <shortName evidence="5">RqcP</shortName>
    </recommendedName>
    <alternativeName>
        <fullName evidence="5">Ribosome-associated protein quality control protein P</fullName>
    </alternativeName>
</protein>
<evidence type="ECO:0000313" key="7">
    <source>
        <dbReference type="EMBL" id="KGJ54393.1"/>
    </source>
</evidence>
<dbReference type="HAMAP" id="MF_00871">
    <property type="entry name" value="RqcP"/>
    <property type="match status" value="1"/>
</dbReference>
<reference evidence="8" key="4">
    <citation type="journal article" date="2022" name="Clin. Infect. Dis.">
        <title>Association between Clostridium innocuum and antibiotic-associated diarrhea in adults and children: A cross-sectional study and comparative genomics analysis.</title>
        <authorList>
            <person name="Cherny K.E."/>
            <person name="Muscat E.B."/>
            <person name="Balaji A."/>
            <person name="Mukherjee J."/>
            <person name="Ozer E.A."/>
            <person name="Angarone M.P."/>
            <person name="Hauser A.R."/>
            <person name="Sichel J.S."/>
            <person name="Amponsah E."/>
            <person name="Kociolek L.K."/>
        </authorList>
    </citation>
    <scope>NUCLEOTIDE SEQUENCE</scope>
    <source>
        <strain evidence="8">NU1-AC-029v</strain>
    </source>
</reference>
<dbReference type="Proteomes" id="UP000604383">
    <property type="component" value="Unassembled WGS sequence"/>
</dbReference>
<dbReference type="PROSITE" id="PS50889">
    <property type="entry name" value="S4"/>
    <property type="match status" value="1"/>
</dbReference>
<dbReference type="EMBL" id="JQIF01000017">
    <property type="protein sequence ID" value="KGJ54393.1"/>
    <property type="molecule type" value="Genomic_DNA"/>
</dbReference>
<dbReference type="Pfam" id="PF01479">
    <property type="entry name" value="S4"/>
    <property type="match status" value="1"/>
</dbReference>
<keyword evidence="1 5" id="KW-0820">tRNA-binding</keyword>
<evidence type="ECO:0000256" key="2">
    <source>
        <dbReference type="ARBA" id="ARBA00022730"/>
    </source>
</evidence>
<evidence type="ECO:0000313" key="8">
    <source>
        <dbReference type="EMBL" id="MCR0233354.1"/>
    </source>
</evidence>
<dbReference type="Gene3D" id="3.10.290.10">
    <property type="entry name" value="RNA-binding S4 domain"/>
    <property type="match status" value="1"/>
</dbReference>
<dbReference type="GO" id="GO:0000049">
    <property type="term" value="F:tRNA binding"/>
    <property type="evidence" value="ECO:0007669"/>
    <property type="project" value="UniProtKB-UniRule"/>
</dbReference>
<dbReference type="InterPro" id="IPR002942">
    <property type="entry name" value="S4_RNA-bd"/>
</dbReference>
<dbReference type="AlphaFoldDB" id="A0A099IBW6"/>
<reference evidence="7 11" key="1">
    <citation type="submission" date="2014-08" db="EMBL/GenBank/DDBJ databases">
        <title>Clostridium innocuum, an unnegligible vancomycin-resistant pathogen causing extra-intestinal infections.</title>
        <authorList>
            <person name="Feng Y."/>
            <person name="Chiu C.-H."/>
        </authorList>
    </citation>
    <scope>NUCLEOTIDE SEQUENCE [LARGE SCALE GENOMIC DNA]</scope>
    <source>
        <strain evidence="7 11">AN88</strain>
    </source>
</reference>
<dbReference type="PIRSF" id="PIRSF038881">
    <property type="entry name" value="RNAbp_HP1423"/>
    <property type="match status" value="1"/>
</dbReference>
<proteinExistence type="inferred from homology"/>